<name>A0AAV3XW02_9GAST</name>
<gene>
    <name evidence="2" type="ORF">PoB_000081200</name>
</gene>
<keyword evidence="2" id="KW-0695">RNA-directed DNA polymerase</keyword>
<feature type="region of interest" description="Disordered" evidence="1">
    <location>
        <begin position="131"/>
        <end position="152"/>
    </location>
</feature>
<organism evidence="2 3">
    <name type="scientific">Plakobranchus ocellatus</name>
    <dbReference type="NCBI Taxonomy" id="259542"/>
    <lineage>
        <taxon>Eukaryota</taxon>
        <taxon>Metazoa</taxon>
        <taxon>Spiralia</taxon>
        <taxon>Lophotrochozoa</taxon>
        <taxon>Mollusca</taxon>
        <taxon>Gastropoda</taxon>
        <taxon>Heterobranchia</taxon>
        <taxon>Euthyneura</taxon>
        <taxon>Panpulmonata</taxon>
        <taxon>Sacoglossa</taxon>
        <taxon>Placobranchoidea</taxon>
        <taxon>Plakobranchidae</taxon>
        <taxon>Plakobranchus</taxon>
    </lineage>
</organism>
<dbReference type="AlphaFoldDB" id="A0AAV3XW02"/>
<accession>A0AAV3XW02</accession>
<dbReference type="GO" id="GO:0003964">
    <property type="term" value="F:RNA-directed DNA polymerase activity"/>
    <property type="evidence" value="ECO:0007669"/>
    <property type="project" value="UniProtKB-KW"/>
</dbReference>
<comment type="caution">
    <text evidence="2">The sequence shown here is derived from an EMBL/GenBank/DDBJ whole genome shotgun (WGS) entry which is preliminary data.</text>
</comment>
<sequence length="152" mass="17731">MEVILRVRERGASPADFGGECFMPPLKAFMDDTTILCSKNNDTRRMLVRLDALMKWSRMFQAEEVSKPDHKKNASIRDQHLNCGIYKSQKKRFTRIWLGVQSGLRDVLPQSATKTPTEVNRRRVQLRKSETNDNVRRFRRPNNDIHSATTRN</sequence>
<evidence type="ECO:0000256" key="1">
    <source>
        <dbReference type="SAM" id="MobiDB-lite"/>
    </source>
</evidence>
<proteinExistence type="predicted"/>
<reference evidence="2 3" key="1">
    <citation type="journal article" date="2021" name="Elife">
        <title>Chloroplast acquisition without the gene transfer in kleptoplastic sea slugs, Plakobranchus ocellatus.</title>
        <authorList>
            <person name="Maeda T."/>
            <person name="Takahashi S."/>
            <person name="Yoshida T."/>
            <person name="Shimamura S."/>
            <person name="Takaki Y."/>
            <person name="Nagai Y."/>
            <person name="Toyoda A."/>
            <person name="Suzuki Y."/>
            <person name="Arimoto A."/>
            <person name="Ishii H."/>
            <person name="Satoh N."/>
            <person name="Nishiyama T."/>
            <person name="Hasebe M."/>
            <person name="Maruyama T."/>
            <person name="Minagawa J."/>
            <person name="Obokata J."/>
            <person name="Shigenobu S."/>
        </authorList>
    </citation>
    <scope>NUCLEOTIDE SEQUENCE [LARGE SCALE GENOMIC DNA]</scope>
</reference>
<keyword evidence="3" id="KW-1185">Reference proteome</keyword>
<keyword evidence="2" id="KW-0548">Nucleotidyltransferase</keyword>
<evidence type="ECO:0000313" key="3">
    <source>
        <dbReference type="Proteomes" id="UP000735302"/>
    </source>
</evidence>
<keyword evidence="2" id="KW-0808">Transferase</keyword>
<evidence type="ECO:0000313" key="2">
    <source>
        <dbReference type="EMBL" id="GFN74306.1"/>
    </source>
</evidence>
<dbReference type="Proteomes" id="UP000735302">
    <property type="component" value="Unassembled WGS sequence"/>
</dbReference>
<protein>
    <submittedName>
        <fullName evidence="2">Reverse transcriptase</fullName>
    </submittedName>
</protein>
<dbReference type="EMBL" id="BLXT01000074">
    <property type="protein sequence ID" value="GFN74306.1"/>
    <property type="molecule type" value="Genomic_DNA"/>
</dbReference>